<evidence type="ECO:0000313" key="1">
    <source>
        <dbReference type="EMBL" id="GFR23222.1"/>
    </source>
</evidence>
<name>A0A8X6HG89_TRICU</name>
<comment type="caution">
    <text evidence="1">The sequence shown here is derived from an EMBL/GenBank/DDBJ whole genome shotgun (WGS) entry which is preliminary data.</text>
</comment>
<dbReference type="AlphaFoldDB" id="A0A8X6HG89"/>
<protein>
    <submittedName>
        <fullName evidence="1">Uncharacterized protein</fullName>
    </submittedName>
</protein>
<keyword evidence="2" id="KW-1185">Reference proteome</keyword>
<organism evidence="1 2">
    <name type="scientific">Trichonephila clavata</name>
    <name type="common">Joro spider</name>
    <name type="synonym">Nephila clavata</name>
    <dbReference type="NCBI Taxonomy" id="2740835"/>
    <lineage>
        <taxon>Eukaryota</taxon>
        <taxon>Metazoa</taxon>
        <taxon>Ecdysozoa</taxon>
        <taxon>Arthropoda</taxon>
        <taxon>Chelicerata</taxon>
        <taxon>Arachnida</taxon>
        <taxon>Araneae</taxon>
        <taxon>Araneomorphae</taxon>
        <taxon>Entelegynae</taxon>
        <taxon>Araneoidea</taxon>
        <taxon>Nephilidae</taxon>
        <taxon>Trichonephila</taxon>
    </lineage>
</organism>
<evidence type="ECO:0000313" key="2">
    <source>
        <dbReference type="Proteomes" id="UP000887116"/>
    </source>
</evidence>
<reference evidence="1" key="1">
    <citation type="submission" date="2020-07" db="EMBL/GenBank/DDBJ databases">
        <title>Multicomponent nature underlies the extraordinary mechanical properties of spider dragline silk.</title>
        <authorList>
            <person name="Kono N."/>
            <person name="Nakamura H."/>
            <person name="Mori M."/>
            <person name="Yoshida Y."/>
            <person name="Ohtoshi R."/>
            <person name="Malay A.D."/>
            <person name="Moran D.A.P."/>
            <person name="Tomita M."/>
            <person name="Numata K."/>
            <person name="Arakawa K."/>
        </authorList>
    </citation>
    <scope>NUCLEOTIDE SEQUENCE</scope>
</reference>
<dbReference type="EMBL" id="BMAO01008416">
    <property type="protein sequence ID" value="GFR23222.1"/>
    <property type="molecule type" value="Genomic_DNA"/>
</dbReference>
<sequence length="91" mass="10385">MCAENSGAMYAENSLVIHTENSIIKEEVSHAGKNEQYFNVNTNKFQMLALTSTFWACEKSSYVLIKSDMWSSLLCNMKCDMCSLDIEWINV</sequence>
<dbReference type="Proteomes" id="UP000887116">
    <property type="component" value="Unassembled WGS sequence"/>
</dbReference>
<accession>A0A8X6HG89</accession>
<proteinExistence type="predicted"/>
<gene>
    <name evidence="1" type="ORF">TNCT_543361</name>
</gene>